<accession>A0A5A8D2V0</accession>
<organism evidence="17 19">
    <name type="scientific">Cafeteria roenbergensis</name>
    <name type="common">Marine flagellate</name>
    <dbReference type="NCBI Taxonomy" id="33653"/>
    <lineage>
        <taxon>Eukaryota</taxon>
        <taxon>Sar</taxon>
        <taxon>Stramenopiles</taxon>
        <taxon>Bigyra</taxon>
        <taxon>Opalozoa</taxon>
        <taxon>Bicosoecida</taxon>
        <taxon>Cafeteriaceae</taxon>
        <taxon>Cafeteria</taxon>
    </lineage>
</organism>
<evidence type="ECO:0000256" key="9">
    <source>
        <dbReference type="ARBA" id="ARBA00022840"/>
    </source>
</evidence>
<evidence type="ECO:0000313" key="19">
    <source>
        <dbReference type="Proteomes" id="UP000325113"/>
    </source>
</evidence>
<dbReference type="Pfam" id="PF03129">
    <property type="entry name" value="HGTP_anticodon"/>
    <property type="match status" value="1"/>
</dbReference>
<dbReference type="InterPro" id="IPR045864">
    <property type="entry name" value="aa-tRNA-synth_II/BPL/LPL"/>
</dbReference>
<dbReference type="OMA" id="MEMQYFV"/>
<dbReference type="InterPro" id="IPR027031">
    <property type="entry name" value="Gly-tRNA_synthase/POLG2"/>
</dbReference>
<sequence>MAASAAASSAAGPTAAELYAQVATQGGLIRDMKAAGKNKDELAADVAKLKDLKAALKAAMEAEGGEDKWDVPKEALDNTLTRRMFVVPSFELYNGVAGLYDFGPPGTAFKDNLLAFWRRHFVYEEGMLQLECTTLTPEPVLKTSGHVDKFTDLMVKDSAGECFRADKLLEDAIDDLVKKDSEMTPDRREELRQIRAMADAFTPEELGGHLRALGVVSPSTGEAFAEDPFPFNLMFATSIGPAGDLRGFLRPETAQGMFMNFRRLLDYNGGRVPFAATQIGSAYRNEIAPRNGLLRVREFTMAEIEHFVHPERKEHPKFASVASDVMTLFPATNQTTDGKTVQMTIGDAVASKLVDNETLGYFLARTQRFLFASGIKPAGLRFRQHLRTEMAHYATDCWDAEILMASGWVECVGHADRSCYDLDVHARARKTSLEASERLPEPVTVTELSCIPNKGALGKRYKKAAKPLLSFLSELDGEGVAAIKAQADAGPVTVTVEGTEFELVEGDLTFKECTRKVTMRKFTPSVIEPSFGIGRVMQGVFEHTFYVRPDDEARGVFGFPAEVAPFKAAVMAVDSRIPDEFLHRARSALTAAGLSVIVDDSGVAIGRKYARADEVGVPFAVTIDGVTTTEGTVTVRERDSMRQIRVALSDLAATIGAMCRGEDTWESVEARAAGADAATSVSSAVVGAVTGAVAAAAGAVSSAFAASPAAPAAAVSPKVFDRSHGLPTSITGTAKGAEAVVMEGGDRKIGRFARPAVSIL</sequence>
<keyword evidence="9" id="KW-0067">ATP-binding</keyword>
<keyword evidence="5" id="KW-0963">Cytoplasm</keyword>
<name>A0A5A8D2V0_CAFRO</name>
<evidence type="ECO:0000256" key="10">
    <source>
        <dbReference type="ARBA" id="ARBA00022917"/>
    </source>
</evidence>
<keyword evidence="7" id="KW-0808">Transferase</keyword>
<comment type="caution">
    <text evidence="17">The sequence shown here is derived from an EMBL/GenBank/DDBJ whole genome shotgun (WGS) entry which is preliminary data.</text>
</comment>
<dbReference type="FunFam" id="3.30.930.10:FF:000010">
    <property type="entry name" value="Glycyl-tRNA synthetase 1"/>
    <property type="match status" value="1"/>
</dbReference>
<dbReference type="SUPFAM" id="SSF52954">
    <property type="entry name" value="Class II aaRS ABD-related"/>
    <property type="match status" value="1"/>
</dbReference>
<gene>
    <name evidence="16" type="ORF">FNF29_00337</name>
    <name evidence="17" type="ORF">FNF31_04968</name>
</gene>
<dbReference type="InterPro" id="IPR000738">
    <property type="entry name" value="WHEP-TRS_dom"/>
</dbReference>
<dbReference type="Proteomes" id="UP000323011">
    <property type="component" value="Unassembled WGS sequence"/>
</dbReference>
<dbReference type="InterPro" id="IPR004154">
    <property type="entry name" value="Anticodon-bd"/>
</dbReference>
<dbReference type="Gene3D" id="1.10.287.10">
    <property type="entry name" value="S15/NS1, RNA-binding"/>
    <property type="match status" value="1"/>
</dbReference>
<evidence type="ECO:0000256" key="7">
    <source>
        <dbReference type="ARBA" id="ARBA00022679"/>
    </source>
</evidence>
<feature type="domain" description="WHEP-TRS" evidence="15">
    <location>
        <begin position="14"/>
        <end position="70"/>
    </location>
</feature>
<protein>
    <recommendedName>
        <fullName evidence="4">glycine--tRNA ligase</fullName>
        <ecNumber evidence="4">6.1.1.14</ecNumber>
    </recommendedName>
    <alternativeName>
        <fullName evidence="12">Diadenosine tetraphosphate synthetase</fullName>
    </alternativeName>
</protein>
<evidence type="ECO:0000256" key="2">
    <source>
        <dbReference type="ARBA" id="ARBA00008226"/>
    </source>
</evidence>
<keyword evidence="6" id="KW-0436">Ligase</keyword>
<dbReference type="NCBIfam" id="NF003211">
    <property type="entry name" value="PRK04173.1"/>
    <property type="match status" value="1"/>
</dbReference>
<dbReference type="GO" id="GO:0070150">
    <property type="term" value="P:mitochondrial glycyl-tRNA aminoacylation"/>
    <property type="evidence" value="ECO:0007669"/>
    <property type="project" value="TreeGrafter"/>
</dbReference>
<evidence type="ECO:0000256" key="8">
    <source>
        <dbReference type="ARBA" id="ARBA00022741"/>
    </source>
</evidence>
<dbReference type="Gene3D" id="3.30.720.200">
    <property type="match status" value="1"/>
</dbReference>
<dbReference type="PANTHER" id="PTHR10745">
    <property type="entry name" value="GLYCYL-TRNA SYNTHETASE/DNA POLYMERASE SUBUNIT GAMMA-2"/>
    <property type="match status" value="1"/>
</dbReference>
<comment type="subunit">
    <text evidence="3">Homodimer.</text>
</comment>
<evidence type="ECO:0000259" key="15">
    <source>
        <dbReference type="PROSITE" id="PS51185"/>
    </source>
</evidence>
<dbReference type="Pfam" id="PF00458">
    <property type="entry name" value="WHEP-TRS"/>
    <property type="match status" value="1"/>
</dbReference>
<dbReference type="EMBL" id="VLTN01000001">
    <property type="protein sequence ID" value="KAA0157763.1"/>
    <property type="molecule type" value="Genomic_DNA"/>
</dbReference>
<dbReference type="GO" id="GO:0004820">
    <property type="term" value="F:glycine-tRNA ligase activity"/>
    <property type="evidence" value="ECO:0007669"/>
    <property type="project" value="UniProtKB-EC"/>
</dbReference>
<dbReference type="PROSITE" id="PS51185">
    <property type="entry name" value="WHEP_TRS_2"/>
    <property type="match status" value="1"/>
</dbReference>
<dbReference type="GO" id="GO:0005524">
    <property type="term" value="F:ATP binding"/>
    <property type="evidence" value="ECO:0007669"/>
    <property type="project" value="UniProtKB-KW"/>
</dbReference>
<keyword evidence="8" id="KW-0547">Nucleotide-binding</keyword>
<dbReference type="SUPFAM" id="SSF55681">
    <property type="entry name" value="Class II aaRS and biotin synthetases"/>
    <property type="match status" value="1"/>
</dbReference>
<dbReference type="InterPro" id="IPR006195">
    <property type="entry name" value="aa-tRNA-synth_II"/>
</dbReference>
<dbReference type="AlphaFoldDB" id="A0A5A8D2V0"/>
<keyword evidence="18" id="KW-1185">Reference proteome</keyword>
<evidence type="ECO:0000313" key="16">
    <source>
        <dbReference type="EMBL" id="KAA0157763.1"/>
    </source>
</evidence>
<evidence type="ECO:0000256" key="4">
    <source>
        <dbReference type="ARBA" id="ARBA00012829"/>
    </source>
</evidence>
<comment type="similarity">
    <text evidence="2">Belongs to the class-II aminoacyl-tRNA synthetase family.</text>
</comment>
<dbReference type="Proteomes" id="UP000325113">
    <property type="component" value="Unassembled WGS sequence"/>
</dbReference>
<dbReference type="InterPro" id="IPR036621">
    <property type="entry name" value="Anticodon-bd_dom_sf"/>
</dbReference>
<dbReference type="Gene3D" id="3.30.930.10">
    <property type="entry name" value="Bira Bifunctional Protein, Domain 2"/>
    <property type="match status" value="1"/>
</dbReference>
<feature type="domain" description="Aminoacyl-transfer RNA synthetases class-II family profile" evidence="14">
    <location>
        <begin position="194"/>
        <end position="549"/>
    </location>
</feature>
<keyword evidence="10" id="KW-0648">Protein biosynthesis</keyword>
<dbReference type="GO" id="GO:0005739">
    <property type="term" value="C:mitochondrion"/>
    <property type="evidence" value="ECO:0007669"/>
    <property type="project" value="TreeGrafter"/>
</dbReference>
<dbReference type="InterPro" id="IPR009068">
    <property type="entry name" value="uS15_NS1_RNA-bd_sf"/>
</dbReference>
<evidence type="ECO:0000256" key="13">
    <source>
        <dbReference type="SAM" id="Coils"/>
    </source>
</evidence>
<dbReference type="Gene3D" id="3.30.40.230">
    <property type="match status" value="1"/>
</dbReference>
<evidence type="ECO:0000256" key="3">
    <source>
        <dbReference type="ARBA" id="ARBA00011738"/>
    </source>
</evidence>
<dbReference type="InterPro" id="IPR002315">
    <property type="entry name" value="tRNA-synt_gly"/>
</dbReference>
<dbReference type="PROSITE" id="PS50862">
    <property type="entry name" value="AA_TRNA_LIGASE_II"/>
    <property type="match status" value="1"/>
</dbReference>
<dbReference type="EMBL" id="VLTM01000056">
    <property type="protein sequence ID" value="KAA0159239.1"/>
    <property type="molecule type" value="Genomic_DNA"/>
</dbReference>
<evidence type="ECO:0000256" key="5">
    <source>
        <dbReference type="ARBA" id="ARBA00022490"/>
    </source>
</evidence>
<dbReference type="SUPFAM" id="SSF47060">
    <property type="entry name" value="S15/NS1 RNA-binding domain"/>
    <property type="match status" value="1"/>
</dbReference>
<proteinExistence type="inferred from homology"/>
<evidence type="ECO:0000256" key="6">
    <source>
        <dbReference type="ARBA" id="ARBA00022598"/>
    </source>
</evidence>
<dbReference type="EC" id="6.1.1.14" evidence="4"/>
<evidence type="ECO:0000256" key="11">
    <source>
        <dbReference type="ARBA" id="ARBA00023146"/>
    </source>
</evidence>
<evidence type="ECO:0000259" key="14">
    <source>
        <dbReference type="PROSITE" id="PS50862"/>
    </source>
</evidence>
<feature type="coiled-coil region" evidence="13">
    <location>
        <begin position="32"/>
        <end position="59"/>
    </location>
</feature>
<evidence type="ECO:0000313" key="17">
    <source>
        <dbReference type="EMBL" id="KAA0159239.1"/>
    </source>
</evidence>
<dbReference type="Pfam" id="PF00587">
    <property type="entry name" value="tRNA-synt_2b"/>
    <property type="match status" value="1"/>
</dbReference>
<dbReference type="PRINTS" id="PR01043">
    <property type="entry name" value="TRNASYNTHGLY"/>
</dbReference>
<dbReference type="Gene3D" id="3.40.50.800">
    <property type="entry name" value="Anticodon-binding domain"/>
    <property type="match status" value="1"/>
</dbReference>
<dbReference type="InterPro" id="IPR033731">
    <property type="entry name" value="GlyRS-like_core"/>
</dbReference>
<dbReference type="InterPro" id="IPR002314">
    <property type="entry name" value="aa-tRNA-synt_IIb"/>
</dbReference>
<dbReference type="SMART" id="SM00991">
    <property type="entry name" value="WHEP-TRS"/>
    <property type="match status" value="1"/>
</dbReference>
<evidence type="ECO:0000256" key="12">
    <source>
        <dbReference type="ARBA" id="ARBA00030057"/>
    </source>
</evidence>
<evidence type="ECO:0000313" key="18">
    <source>
        <dbReference type="Proteomes" id="UP000323011"/>
    </source>
</evidence>
<comment type="subcellular location">
    <subcellularLocation>
        <location evidence="1">Cytoplasm</location>
    </subcellularLocation>
</comment>
<dbReference type="NCBIfam" id="TIGR00389">
    <property type="entry name" value="glyS_dimeric"/>
    <property type="match status" value="1"/>
</dbReference>
<keyword evidence="11" id="KW-0030">Aminoacyl-tRNA synthetase</keyword>
<keyword evidence="13" id="KW-0175">Coiled coil</keyword>
<dbReference type="PANTHER" id="PTHR10745:SF0">
    <property type="entry name" value="GLYCINE--TRNA LIGASE"/>
    <property type="match status" value="1"/>
</dbReference>
<dbReference type="CDD" id="cd00774">
    <property type="entry name" value="GlyRS-like_core"/>
    <property type="match status" value="1"/>
</dbReference>
<evidence type="ECO:0000256" key="1">
    <source>
        <dbReference type="ARBA" id="ARBA00004496"/>
    </source>
</evidence>
<dbReference type="GO" id="GO:0016740">
    <property type="term" value="F:transferase activity"/>
    <property type="evidence" value="ECO:0007669"/>
    <property type="project" value="UniProtKB-KW"/>
</dbReference>
<reference evidence="18 19" key="1">
    <citation type="submission" date="2019-07" db="EMBL/GenBank/DDBJ databases">
        <title>Genomes of Cafeteria roenbergensis.</title>
        <authorList>
            <person name="Fischer M.G."/>
            <person name="Hackl T."/>
            <person name="Roman M."/>
        </authorList>
    </citation>
    <scope>NUCLEOTIDE SEQUENCE [LARGE SCALE GENOMIC DNA]</scope>
    <source>
        <strain evidence="16 18">BVI</strain>
        <strain evidence="17 19">Cflag</strain>
    </source>
</reference>